<dbReference type="EMBL" id="JBIMSO010000066">
    <property type="protein sequence ID" value="MFH5210695.1"/>
    <property type="molecule type" value="Genomic_DNA"/>
</dbReference>
<dbReference type="InterPro" id="IPR049245">
    <property type="entry name" value="DUF6880"/>
</dbReference>
<evidence type="ECO:0000259" key="2">
    <source>
        <dbReference type="PROSITE" id="PS50966"/>
    </source>
</evidence>
<keyword evidence="1" id="KW-0479">Metal-binding</keyword>
<dbReference type="PROSITE" id="PS50966">
    <property type="entry name" value="ZF_SWIM"/>
    <property type="match status" value="1"/>
</dbReference>
<keyword evidence="1" id="KW-0862">Zinc</keyword>
<comment type="caution">
    <text evidence="3">The sequence shown here is derived from an EMBL/GenBank/DDBJ whole genome shotgun (WGS) entry which is preliminary data.</text>
</comment>
<dbReference type="Pfam" id="PF04434">
    <property type="entry name" value="SWIM"/>
    <property type="match status" value="1"/>
</dbReference>
<name>A0ABW7JRQ4_9NOCA</name>
<accession>A0ABW7JRQ4</accession>
<proteinExistence type="predicted"/>
<dbReference type="Pfam" id="PF21810">
    <property type="entry name" value="DUF6880"/>
    <property type="match status" value="1"/>
</dbReference>
<protein>
    <submittedName>
        <fullName evidence="3">SWIM zinc finger domain-containing protein</fullName>
    </submittedName>
</protein>
<sequence length="552" mass="60510">MKFPLTKSDLENIAGPLVFGRGVEYVPYVHDLKSRASRASARVEGSIPYRVELTWNSKSVTPSCECPHHEGGFFCKHLVAVALVLIKDTSPAVAETDSTIDAYLADLSADDLRGLVRELANRDESAQSLLRTRAAAGTGDTAQLADALTATVNNVLGTRSFIDYKESFAFAHDADELLNELEIHLGRGCAPDAAEPALRRATTLLRRIMLRADDSAGVLGTVCQRAADLHARSCRKGNPDGVKLARWLVKFRDESPGWPDQRLSDYAPAFDRKALDAYRKAVAAVAKSRSGGDWLERHEVERMLLELADHDGDVDAAIAVLSGSEQVAYGKIIARLRRAGRHNDVVEWVDKAVAAGRIGDRPYASEYWLDAAEIATVYYDADRASDGLAVLVDAFKSSPGAGTFQQLLDYADRVGQRDKMRSWALALVTKATSKPRATGATLIEIALHEHDVDAAWVAARAHGAGGMWEALAKASAKSHPREAGDLYRVEVERDLVHANTRVYPQVARNLVAMRKLYGAAGSAADFERYLDALRDKYRRRTSLLSELYRARL</sequence>
<dbReference type="RefSeq" id="WP_395116627.1">
    <property type="nucleotide sequence ID" value="NZ_JBIMSO010000066.1"/>
</dbReference>
<reference evidence="3 4" key="1">
    <citation type="submission" date="2024-10" db="EMBL/GenBank/DDBJ databases">
        <authorList>
            <person name="Riesco R."/>
        </authorList>
    </citation>
    <scope>NUCLEOTIDE SEQUENCE [LARGE SCALE GENOMIC DNA]</scope>
    <source>
        <strain evidence="3 4">NCIMB 15449</strain>
    </source>
</reference>
<evidence type="ECO:0000313" key="3">
    <source>
        <dbReference type="EMBL" id="MFH5210695.1"/>
    </source>
</evidence>
<feature type="domain" description="SWIM-type" evidence="2">
    <location>
        <begin position="49"/>
        <end position="86"/>
    </location>
</feature>
<evidence type="ECO:0000256" key="1">
    <source>
        <dbReference type="PROSITE-ProRule" id="PRU00325"/>
    </source>
</evidence>
<keyword evidence="1" id="KW-0863">Zinc-finger</keyword>
<gene>
    <name evidence="3" type="ORF">ACHIPZ_21185</name>
</gene>
<dbReference type="InterPro" id="IPR007527">
    <property type="entry name" value="Znf_SWIM"/>
</dbReference>
<dbReference type="Proteomes" id="UP001609175">
    <property type="component" value="Unassembled WGS sequence"/>
</dbReference>
<evidence type="ECO:0000313" key="4">
    <source>
        <dbReference type="Proteomes" id="UP001609175"/>
    </source>
</evidence>
<organism evidence="3 4">
    <name type="scientific">Antrihabitans spumae</name>
    <dbReference type="NCBI Taxonomy" id="3373370"/>
    <lineage>
        <taxon>Bacteria</taxon>
        <taxon>Bacillati</taxon>
        <taxon>Actinomycetota</taxon>
        <taxon>Actinomycetes</taxon>
        <taxon>Mycobacteriales</taxon>
        <taxon>Nocardiaceae</taxon>
        <taxon>Antrihabitans</taxon>
    </lineage>
</organism>